<dbReference type="CDD" id="cd12148">
    <property type="entry name" value="fungal_TF_MHR"/>
    <property type="match status" value="1"/>
</dbReference>
<dbReference type="Gene3D" id="4.10.240.10">
    <property type="entry name" value="Zn(2)-C6 fungal-type DNA-binding domain"/>
    <property type="match status" value="1"/>
</dbReference>
<dbReference type="GO" id="GO:0051213">
    <property type="term" value="F:dioxygenase activity"/>
    <property type="evidence" value="ECO:0007669"/>
    <property type="project" value="UniProtKB-KW"/>
</dbReference>
<sequence length="1467" mass="165730">MAITTTSTTSTTPPLKKSSFELGGPYGDWRDDLHNQGYAIIKNAIDQERAHSYQRKALDWLRSFNTALNLDDPSTWTKDNLPVQSKVNTFNGYSVTHEKFMWDARMEPKILEAFAKIWGTDELLVSFDALNITLPNREDKPAAKPWPHVDQSPLRRGLHCIQGIINLSHTGPEDGSLMVFPRSNMATERFFDTETDPSTWEEKDIRRFSEEEIQWFEDHGMKPSKVLAEPGDLIVWDSRTVHWGGEPTVNSNTIRTVIYASYAPFELATEESLKRKKEAFESYRATTHWPHENIVIRDGVVHLPDGRVDPRNRYVPLELPEHTDRLLQLAGVKSYREPLTSIFRIPHKSNMKSFESRPPVDYPRKRASIACNFCRHRKRKCDGQKPTCGLCTDAGAQCVYQESDRVQDIPAEILLRLTHLETLIEQQKDAITELSARVGSSSDHPGRSTSSIYSSQPKYDWDPSPEHVYDKSSFGLFSPENTYGNEYAFTIPLGHHTPTGSLFVLDRVKNLVGDYPQDFFKQIEKKRPFNSIQVAGIPQAFEQIDISRLHPQVTKPLITEFLQHVHAFFPIVEPQLLHMLFDTFSTYTKVNSIQTSLYLVILALGKASSNPQRIFDIEADKDLNGMEYFASAYHYLNNPLITSFTADHLLPLALFYGSLYLRHIGRPIQAWQMIRDASGSVQIMISELHDMNTHEERASLYRIAWGCFILECDDLAEFHFPPSGIELLVDRLPFPRISEDSRNSHLVFLAMCSIRKLLNRVHSALYAKPDQENFHASPPPQHSSDTSSVTPQKHSITSLKTISEELDRQLEDWFGSLPNPIRPTLGNSISAEKPYDTYILARYYATKHIICRPSLVFAAHTQGSTVLPEFVFANCKKCVDSCRKFIWAASLLMQQRTHSNWHRMQAMLAAIFTLSTAKTTPALEALVPDFDELVKEAIQCIELWAQHCETADTVVSMLKTIRQKVRVLVRGAYCRNPHASRGASGKNPTQTTLHLHKNMSPPRLTSQINFIRGVRLAGEPHTWDIQITYPADSTQGKVTSVTPHEPSTKDDFECPLALPALTHPHIHLDKAFIHSTPEYAPFLPTTGTFQEALSSTTKAKQQFSHSDIIRRGEWLLAESVTSGVTAMRAFVEVDHTVQLICLEAAVDLKNLWRDSCDIQIVCFAQDPIFSSEYGEQNMEFLETALRKYSQVDVIGTTPYVEFSPEAAKQNIEWAIDRALGLKKHVDFHLDYNLNSNKDALVWHVLHTLKQRSWTTHSTDKRVMLGHCTRLTLFTENEWARLATEIHENRLPVSFVGLPTSDIYMASPPRTSGDCKSPQDRPRGTLQVLEMIRKYSLDAVIGVNNVGNSFTPWGLPDPLSLACLGVGIYQAGSQADAELLYECVSTRARAAIGLSSSHSDLCVKQGCLPDLLLVHDRDDTGCGLSRPRTNVAEVVWTPPGKLNRDVVSGGRLKFSPFAGADSDSLYQI</sequence>
<dbReference type="Gene3D" id="3.20.20.140">
    <property type="entry name" value="Metal-dependent hydrolases"/>
    <property type="match status" value="1"/>
</dbReference>
<dbReference type="InterPro" id="IPR008775">
    <property type="entry name" value="Phytyl_CoA_dOase-like"/>
</dbReference>
<feature type="compositionally biased region" description="Polar residues" evidence="5">
    <location>
        <begin position="438"/>
        <end position="457"/>
    </location>
</feature>
<dbReference type="SMART" id="SM00066">
    <property type="entry name" value="GAL4"/>
    <property type="match status" value="1"/>
</dbReference>
<keyword evidence="7" id="KW-0560">Oxidoreductase</keyword>
<dbReference type="InterPro" id="IPR001138">
    <property type="entry name" value="Zn2Cys6_DnaBD"/>
</dbReference>
<reference evidence="7 8" key="1">
    <citation type="journal article" date="2023" name="IMA Fungus">
        <title>Comparative genomic study of the Penicillium genus elucidates a diverse pangenome and 15 lateral gene transfer events.</title>
        <authorList>
            <person name="Petersen C."/>
            <person name="Sorensen T."/>
            <person name="Nielsen M.R."/>
            <person name="Sondergaard T.E."/>
            <person name="Sorensen J.L."/>
            <person name="Fitzpatrick D.A."/>
            <person name="Frisvad J.C."/>
            <person name="Nielsen K.L."/>
        </authorList>
    </citation>
    <scope>NUCLEOTIDE SEQUENCE [LARGE SCALE GENOMIC DNA]</scope>
    <source>
        <strain evidence="7 8">IBT 3361</strain>
    </source>
</reference>
<proteinExistence type="predicted"/>
<evidence type="ECO:0000256" key="5">
    <source>
        <dbReference type="SAM" id="MobiDB-lite"/>
    </source>
</evidence>
<dbReference type="Gene3D" id="2.60.120.620">
    <property type="entry name" value="q2cbj1_9rhob like domain"/>
    <property type="match status" value="1"/>
</dbReference>
<comment type="caution">
    <text evidence="7">The sequence shown here is derived from an EMBL/GenBank/DDBJ whole genome shotgun (WGS) entry which is preliminary data.</text>
</comment>
<name>A0ABQ8WGN8_PENCH</name>
<feature type="compositionally biased region" description="Polar residues" evidence="5">
    <location>
        <begin position="782"/>
        <end position="793"/>
    </location>
</feature>
<feature type="region of interest" description="Disordered" evidence="5">
    <location>
        <begin position="771"/>
        <end position="793"/>
    </location>
</feature>
<accession>A0ABQ8WGN8</accession>
<evidence type="ECO:0000256" key="2">
    <source>
        <dbReference type="ARBA" id="ARBA00023125"/>
    </source>
</evidence>
<keyword evidence="8" id="KW-1185">Reference proteome</keyword>
<feature type="domain" description="Zn(2)-C6 fungal-type" evidence="6">
    <location>
        <begin position="370"/>
        <end position="400"/>
    </location>
</feature>
<evidence type="ECO:0000256" key="1">
    <source>
        <dbReference type="ARBA" id="ARBA00023015"/>
    </source>
</evidence>
<keyword evidence="4" id="KW-0539">Nucleus</keyword>
<keyword evidence="1" id="KW-0805">Transcription regulation</keyword>
<dbReference type="PROSITE" id="PS50048">
    <property type="entry name" value="ZN2_CY6_FUNGAL_2"/>
    <property type="match status" value="1"/>
</dbReference>
<dbReference type="EMBL" id="JAPVEB010000003">
    <property type="protein sequence ID" value="KAJ5269179.1"/>
    <property type="molecule type" value="Genomic_DNA"/>
</dbReference>
<keyword evidence="3" id="KW-0804">Transcription</keyword>
<gene>
    <name evidence="7" type="ORF">N7505_004937</name>
</gene>
<dbReference type="PANTHER" id="PTHR32027">
    <property type="entry name" value="CYTOSINE DEAMINASE"/>
    <property type="match status" value="1"/>
</dbReference>
<dbReference type="Pfam" id="PF05721">
    <property type="entry name" value="PhyH"/>
    <property type="match status" value="1"/>
</dbReference>
<dbReference type="InterPro" id="IPR032466">
    <property type="entry name" value="Metal_Hydrolase"/>
</dbReference>
<evidence type="ECO:0000256" key="3">
    <source>
        <dbReference type="ARBA" id="ARBA00023163"/>
    </source>
</evidence>
<protein>
    <submittedName>
        <fullName evidence="7">Phytanoyl-CoA dioxygenase</fullName>
    </submittedName>
</protein>
<dbReference type="InterPro" id="IPR036864">
    <property type="entry name" value="Zn2-C6_fun-type_DNA-bd_sf"/>
</dbReference>
<keyword evidence="7" id="KW-0223">Dioxygenase</keyword>
<organism evidence="7 8">
    <name type="scientific">Penicillium chrysogenum</name>
    <name type="common">Penicillium notatum</name>
    <dbReference type="NCBI Taxonomy" id="5076"/>
    <lineage>
        <taxon>Eukaryota</taxon>
        <taxon>Fungi</taxon>
        <taxon>Dikarya</taxon>
        <taxon>Ascomycota</taxon>
        <taxon>Pezizomycotina</taxon>
        <taxon>Eurotiomycetes</taxon>
        <taxon>Eurotiomycetidae</taxon>
        <taxon>Eurotiales</taxon>
        <taxon>Aspergillaceae</taxon>
        <taxon>Penicillium</taxon>
        <taxon>Penicillium chrysogenum species complex</taxon>
    </lineage>
</organism>
<dbReference type="SUPFAM" id="SSF57701">
    <property type="entry name" value="Zn2/Cys6 DNA-binding domain"/>
    <property type="match status" value="1"/>
</dbReference>
<evidence type="ECO:0000313" key="8">
    <source>
        <dbReference type="Proteomes" id="UP001220256"/>
    </source>
</evidence>
<dbReference type="SUPFAM" id="SSF51556">
    <property type="entry name" value="Metallo-dependent hydrolases"/>
    <property type="match status" value="1"/>
</dbReference>
<dbReference type="CDD" id="cd00067">
    <property type="entry name" value="GAL4"/>
    <property type="match status" value="1"/>
</dbReference>
<dbReference type="PANTHER" id="PTHR32027:SF0">
    <property type="entry name" value="CYTOSINE DEAMINASE"/>
    <property type="match status" value="1"/>
</dbReference>
<evidence type="ECO:0000256" key="4">
    <source>
        <dbReference type="ARBA" id="ARBA00023242"/>
    </source>
</evidence>
<evidence type="ECO:0000259" key="6">
    <source>
        <dbReference type="PROSITE" id="PS50048"/>
    </source>
</evidence>
<dbReference type="Proteomes" id="UP001220256">
    <property type="component" value="Unassembled WGS sequence"/>
</dbReference>
<evidence type="ECO:0000313" key="7">
    <source>
        <dbReference type="EMBL" id="KAJ5269179.1"/>
    </source>
</evidence>
<keyword evidence="2" id="KW-0238">DNA-binding</keyword>
<dbReference type="Pfam" id="PF00172">
    <property type="entry name" value="Zn_clus"/>
    <property type="match status" value="1"/>
</dbReference>
<feature type="region of interest" description="Disordered" evidence="5">
    <location>
        <begin position="436"/>
        <end position="458"/>
    </location>
</feature>
<dbReference type="SUPFAM" id="SSF51197">
    <property type="entry name" value="Clavaminate synthase-like"/>
    <property type="match status" value="1"/>
</dbReference>
<dbReference type="InterPro" id="IPR052349">
    <property type="entry name" value="Metallo-hydrolase_Enzymes"/>
</dbReference>
<dbReference type="PROSITE" id="PS00463">
    <property type="entry name" value="ZN2_CY6_FUNGAL_1"/>
    <property type="match status" value="1"/>
</dbReference>